<comment type="subcellular location">
    <subcellularLocation>
        <location evidence="1">Membrane</location>
    </subcellularLocation>
</comment>
<dbReference type="CDD" id="cd06530">
    <property type="entry name" value="S26_SPase_I"/>
    <property type="match status" value="1"/>
</dbReference>
<feature type="transmembrane region" description="Helical" evidence="6">
    <location>
        <begin position="157"/>
        <end position="179"/>
    </location>
</feature>
<dbReference type="Proteomes" id="UP000681027">
    <property type="component" value="Unassembled WGS sequence"/>
</dbReference>
<keyword evidence="7" id="KW-0378">Hydrolase</keyword>
<keyword evidence="8" id="KW-1185">Reference proteome</keyword>
<dbReference type="InterPro" id="IPR036286">
    <property type="entry name" value="LexA/Signal_pep-like_sf"/>
</dbReference>
<evidence type="ECO:0000256" key="6">
    <source>
        <dbReference type="SAM" id="Phobius"/>
    </source>
</evidence>
<dbReference type="NCBIfam" id="TIGR02228">
    <property type="entry name" value="sigpep_I_arch"/>
    <property type="match status" value="1"/>
</dbReference>
<keyword evidence="4 6" id="KW-0472">Membrane</keyword>
<sequence length="196" mass="21543">MKSAWKKTRKFISNLVTTILFINLILMAVLVVSSKASGGEPEIMGYQLKTVLSGSMEPTFLTGSVIAVKPLEKDEKRNLKKGNVITFVASDEKLITHRIMGVTTSGEHVMYETKGDNNQAADMNPVLSENVQAIYTGFTIPYIGYFIDFAQSKEGSAILLIGPGILLLGYAAFSIYQALREIDPKSKKQDNEEKTA</sequence>
<evidence type="ECO:0000256" key="1">
    <source>
        <dbReference type="ARBA" id="ARBA00004370"/>
    </source>
</evidence>
<protein>
    <recommendedName>
        <fullName evidence="5">Signal peptidase I</fullName>
        <ecNumber evidence="5">3.4.21.89</ecNumber>
    </recommendedName>
</protein>
<dbReference type="NCBIfam" id="NF046067">
    <property type="entry name" value="SigPepSipWBacil"/>
    <property type="match status" value="1"/>
</dbReference>
<dbReference type="PANTHER" id="PTHR10806:SF6">
    <property type="entry name" value="SIGNAL PEPTIDASE COMPLEX CATALYTIC SUBUNIT SEC11"/>
    <property type="match status" value="1"/>
</dbReference>
<dbReference type="GO" id="GO:0009003">
    <property type="term" value="F:signal peptidase activity"/>
    <property type="evidence" value="ECO:0007669"/>
    <property type="project" value="UniProtKB-EC"/>
</dbReference>
<dbReference type="InterPro" id="IPR001733">
    <property type="entry name" value="Peptidase_S26B"/>
</dbReference>
<evidence type="ECO:0000313" key="7">
    <source>
        <dbReference type="EMBL" id="MBS4192182.1"/>
    </source>
</evidence>
<evidence type="ECO:0000256" key="5">
    <source>
        <dbReference type="NCBIfam" id="TIGR02228"/>
    </source>
</evidence>
<gene>
    <name evidence="7" type="ORF">KHA94_18610</name>
</gene>
<accession>A0ABS5NWG9</accession>
<evidence type="ECO:0000256" key="4">
    <source>
        <dbReference type="ARBA" id="ARBA00023136"/>
    </source>
</evidence>
<dbReference type="InterPro" id="IPR019533">
    <property type="entry name" value="Peptidase_S26"/>
</dbReference>
<evidence type="ECO:0000256" key="3">
    <source>
        <dbReference type="ARBA" id="ARBA00022989"/>
    </source>
</evidence>
<evidence type="ECO:0000256" key="2">
    <source>
        <dbReference type="ARBA" id="ARBA00022692"/>
    </source>
</evidence>
<dbReference type="EMBL" id="JAGYPM010000004">
    <property type="protein sequence ID" value="MBS4192182.1"/>
    <property type="molecule type" value="Genomic_DNA"/>
</dbReference>
<name>A0ABS5NWG9_9BACI</name>
<comment type="caution">
    <text evidence="7">The sequence shown here is derived from an EMBL/GenBank/DDBJ whole genome shotgun (WGS) entry which is preliminary data.</text>
</comment>
<dbReference type="RefSeq" id="WP_213103623.1">
    <property type="nucleotide sequence ID" value="NZ_JAGYPM010000004.1"/>
</dbReference>
<keyword evidence="2 6" id="KW-0812">Transmembrane</keyword>
<keyword evidence="3 6" id="KW-1133">Transmembrane helix</keyword>
<reference evidence="7 8" key="1">
    <citation type="submission" date="2021-05" db="EMBL/GenBank/DDBJ databases">
        <title>Novel Bacillus species.</title>
        <authorList>
            <person name="Liu G."/>
        </authorList>
    </citation>
    <scope>NUCLEOTIDE SEQUENCE [LARGE SCALE GENOMIC DNA]</scope>
    <source>
        <strain evidence="7 8">FJAT-49705</strain>
    </source>
</reference>
<dbReference type="EC" id="3.4.21.89" evidence="5"/>
<feature type="transmembrane region" description="Helical" evidence="6">
    <location>
        <begin position="12"/>
        <end position="32"/>
    </location>
</feature>
<evidence type="ECO:0000313" key="8">
    <source>
        <dbReference type="Proteomes" id="UP000681027"/>
    </source>
</evidence>
<dbReference type="SUPFAM" id="SSF51306">
    <property type="entry name" value="LexA/Signal peptidase"/>
    <property type="match status" value="1"/>
</dbReference>
<dbReference type="PANTHER" id="PTHR10806">
    <property type="entry name" value="SIGNAL PEPTIDASE COMPLEX CATALYTIC SUBUNIT SEC11"/>
    <property type="match status" value="1"/>
</dbReference>
<proteinExistence type="predicted"/>
<dbReference type="PRINTS" id="PR00728">
    <property type="entry name" value="SIGNALPTASE"/>
</dbReference>
<organism evidence="7 8">
    <name type="scientific">Cytobacillus citreus</name>
    <dbReference type="NCBI Taxonomy" id="2833586"/>
    <lineage>
        <taxon>Bacteria</taxon>
        <taxon>Bacillati</taxon>
        <taxon>Bacillota</taxon>
        <taxon>Bacilli</taxon>
        <taxon>Bacillales</taxon>
        <taxon>Bacillaceae</taxon>
        <taxon>Cytobacillus</taxon>
    </lineage>
</organism>